<evidence type="ECO:0000256" key="1">
    <source>
        <dbReference type="SAM" id="Phobius"/>
    </source>
</evidence>
<keyword evidence="3" id="KW-1185">Reference proteome</keyword>
<dbReference type="Proteomes" id="UP000243002">
    <property type="component" value="Unassembled WGS sequence"/>
</dbReference>
<protein>
    <submittedName>
        <fullName evidence="2">Thioredoxin</fullName>
    </submittedName>
</protein>
<name>A0A2P7N250_9CYAN</name>
<comment type="caution">
    <text evidence="2">The sequence shown here is derived from an EMBL/GenBank/DDBJ whole genome shotgun (WGS) entry which is preliminary data.</text>
</comment>
<organism evidence="2 3">
    <name type="scientific">Cyanobium usitatum str. Tous</name>
    <dbReference type="NCBI Taxonomy" id="2116684"/>
    <lineage>
        <taxon>Bacteria</taxon>
        <taxon>Bacillati</taxon>
        <taxon>Cyanobacteriota</taxon>
        <taxon>Cyanophyceae</taxon>
        <taxon>Synechococcales</taxon>
        <taxon>Prochlorococcaceae</taxon>
        <taxon>Cyanobium</taxon>
    </lineage>
</organism>
<keyword evidence="1" id="KW-0472">Membrane</keyword>
<keyword evidence="1" id="KW-0812">Transmembrane</keyword>
<dbReference type="NCBIfam" id="NF038096">
    <property type="entry name" value="thylak_slr1796"/>
    <property type="match status" value="1"/>
</dbReference>
<dbReference type="SUPFAM" id="SSF52833">
    <property type="entry name" value="Thioredoxin-like"/>
    <property type="match status" value="1"/>
</dbReference>
<accession>A0A2P7N250</accession>
<proteinExistence type="predicted"/>
<dbReference type="RefSeq" id="WP_106501594.1">
    <property type="nucleotide sequence ID" value="NZ_PXXO01000001.1"/>
</dbReference>
<dbReference type="AlphaFoldDB" id="A0A2P7N250"/>
<keyword evidence="1" id="KW-1133">Transmembrane helix</keyword>
<evidence type="ECO:0000313" key="3">
    <source>
        <dbReference type="Proteomes" id="UP000243002"/>
    </source>
</evidence>
<dbReference type="InterPro" id="IPR048069">
    <property type="entry name" value="Thylak_slr1796"/>
</dbReference>
<evidence type="ECO:0000313" key="2">
    <source>
        <dbReference type="EMBL" id="PSJ07542.1"/>
    </source>
</evidence>
<dbReference type="EMBL" id="PXXO01000001">
    <property type="protein sequence ID" value="PSJ07542.1"/>
    <property type="molecule type" value="Genomic_DNA"/>
</dbReference>
<dbReference type="InterPro" id="IPR036249">
    <property type="entry name" value="Thioredoxin-like_sf"/>
</dbReference>
<sequence>MGRNKNGQHGIGARASTLQPILRLLLSSALGLLLAVGLVGLGSRPAQASLTSNSYDGNIYALYAGNGSLVPPRSSLAQALEDHRTTVVVYYLDDDAASKQFSAVVSELQRVWLNNIELIPLVTDPLQNRADTGPSDPAHYWSGLIPQVVVFNSEGQVVFDEQGAVSVDAINAAVSHATGIPLPEGGTTSTTESFNELNSEVVSR</sequence>
<gene>
    <name evidence="2" type="ORF">C7K55_01380</name>
</gene>
<dbReference type="OrthoDB" id="423037at2"/>
<feature type="transmembrane region" description="Helical" evidence="1">
    <location>
        <begin position="21"/>
        <end position="42"/>
    </location>
</feature>
<reference evidence="2 3" key="1">
    <citation type="journal article" date="2018" name="Environ. Microbiol.">
        <title>Ecological and genomic features of two widespread freshwater picocyanobacteria.</title>
        <authorList>
            <person name="Cabello-Yeves P.J."/>
            <person name="Picazo A."/>
            <person name="Camacho A."/>
            <person name="Callieri C."/>
            <person name="Rosselli R."/>
            <person name="Roda-Garcia J.J."/>
            <person name="Coutinho F.H."/>
            <person name="Rodriguez-Valera F."/>
        </authorList>
    </citation>
    <scope>NUCLEOTIDE SEQUENCE [LARGE SCALE GENOMIC DNA]</scope>
    <source>
        <strain evidence="2 3">Tous</strain>
    </source>
</reference>